<comment type="caution">
    <text evidence="2">The sequence shown here is derived from an EMBL/GenBank/DDBJ whole genome shotgun (WGS) entry which is preliminary data.</text>
</comment>
<keyword evidence="1" id="KW-1133">Transmembrane helix</keyword>
<proteinExistence type="predicted"/>
<gene>
    <name evidence="2" type="ORF">WFZ86_11385</name>
</gene>
<feature type="transmembrane region" description="Helical" evidence="1">
    <location>
        <begin position="168"/>
        <end position="191"/>
    </location>
</feature>
<feature type="transmembrane region" description="Helical" evidence="1">
    <location>
        <begin position="77"/>
        <end position="95"/>
    </location>
</feature>
<dbReference type="RefSeq" id="WP_342692026.1">
    <property type="nucleotide sequence ID" value="NZ_JBCGDP010000010.1"/>
</dbReference>
<protein>
    <submittedName>
        <fullName evidence="2">Uncharacterized protein</fullName>
    </submittedName>
</protein>
<feature type="transmembrane region" description="Helical" evidence="1">
    <location>
        <begin position="230"/>
        <end position="250"/>
    </location>
</feature>
<dbReference type="Proteomes" id="UP001468798">
    <property type="component" value="Unassembled WGS sequence"/>
</dbReference>
<keyword evidence="1" id="KW-0812">Transmembrane</keyword>
<feature type="transmembrane region" description="Helical" evidence="1">
    <location>
        <begin position="271"/>
        <end position="292"/>
    </location>
</feature>
<feature type="transmembrane region" description="Helical" evidence="1">
    <location>
        <begin position="203"/>
        <end position="224"/>
    </location>
</feature>
<dbReference type="EMBL" id="JBCGDP010000010">
    <property type="protein sequence ID" value="MEM0577100.1"/>
    <property type="molecule type" value="Genomic_DNA"/>
</dbReference>
<accession>A0ABU9NP73</accession>
<evidence type="ECO:0000313" key="2">
    <source>
        <dbReference type="EMBL" id="MEM0577100.1"/>
    </source>
</evidence>
<evidence type="ECO:0000313" key="3">
    <source>
        <dbReference type="Proteomes" id="UP001468798"/>
    </source>
</evidence>
<feature type="transmembrane region" description="Helical" evidence="1">
    <location>
        <begin position="337"/>
        <end position="364"/>
    </location>
</feature>
<organism evidence="2 3">
    <name type="scientific">Flavobacterium polysaccharolyticum</name>
    <dbReference type="NCBI Taxonomy" id="3133148"/>
    <lineage>
        <taxon>Bacteria</taxon>
        <taxon>Pseudomonadati</taxon>
        <taxon>Bacteroidota</taxon>
        <taxon>Flavobacteriia</taxon>
        <taxon>Flavobacteriales</taxon>
        <taxon>Flavobacteriaceae</taxon>
        <taxon>Flavobacterium</taxon>
    </lineage>
</organism>
<sequence length="403" mass="46878">MKKSWLIVCLINFFVAAIMGLILRWMYLSPIPSINFQFLVHGHSHIALLGWTYLSISCLIIHYFIPKKSQEKPVFNRLFWTTEIAVVGMMIDFPIEGYAMLSIFFSTLHIFCSYFFAYKVWKETKNTKYQEKILLDTALLFMIFSTIGVWCLGPAVGLMGKASAFYQIAIQFFLHFQFNGWFLFTVIALLLRISNIKLEKKFFNLFYLCFVLGTLLTFSLPISWSLTHPILYYLNNLGVVFLCIAICYFIKMPTKGIQTYFISNTKLEKKMYQLAFFSLLFKLGLQVILLYPEMSKTIHNIRPFIIGYIHLSMLGIITFFILAFLSKSTFFHQEAKIYKLGILFIIIGFCSTELVLFFQGIWQFLENGILPFYPHLLFALSIFLPSGILSITINCFLCKIKIL</sequence>
<feature type="transmembrane region" description="Helical" evidence="1">
    <location>
        <begin position="101"/>
        <end position="121"/>
    </location>
</feature>
<evidence type="ECO:0000256" key="1">
    <source>
        <dbReference type="SAM" id="Phobius"/>
    </source>
</evidence>
<keyword evidence="1" id="KW-0472">Membrane</keyword>
<feature type="transmembrane region" description="Helical" evidence="1">
    <location>
        <begin position="46"/>
        <end position="65"/>
    </location>
</feature>
<reference evidence="2 3" key="1">
    <citation type="submission" date="2024-03" db="EMBL/GenBank/DDBJ databases">
        <title>Two novel species of the genus Flavobacterium exhibiting potentially degradation of complex polysaccharides.</title>
        <authorList>
            <person name="Lian X."/>
        </authorList>
    </citation>
    <scope>NUCLEOTIDE SEQUENCE [LARGE SCALE GENOMIC DNA]</scope>
    <source>
        <strain evidence="2 3">N6</strain>
    </source>
</reference>
<feature type="transmembrane region" description="Helical" evidence="1">
    <location>
        <begin position="5"/>
        <end position="26"/>
    </location>
</feature>
<keyword evidence="3" id="KW-1185">Reference proteome</keyword>
<feature type="transmembrane region" description="Helical" evidence="1">
    <location>
        <begin position="376"/>
        <end position="397"/>
    </location>
</feature>
<feature type="transmembrane region" description="Helical" evidence="1">
    <location>
        <begin position="133"/>
        <end position="156"/>
    </location>
</feature>
<name>A0ABU9NP73_9FLAO</name>
<feature type="transmembrane region" description="Helical" evidence="1">
    <location>
        <begin position="304"/>
        <end position="325"/>
    </location>
</feature>